<dbReference type="PANTHER" id="PTHR11161:SF0">
    <property type="entry name" value="O-ACYLTRANSFERASE LIKE PROTEIN"/>
    <property type="match status" value="1"/>
</dbReference>
<feature type="transmembrane region" description="Helical" evidence="2">
    <location>
        <begin position="1309"/>
        <end position="1330"/>
    </location>
</feature>
<protein>
    <submittedName>
        <fullName evidence="6">RING zinc finger-containing protein</fullName>
    </submittedName>
</protein>
<evidence type="ECO:0000259" key="5">
    <source>
        <dbReference type="Pfam" id="PF23009"/>
    </source>
</evidence>
<feature type="transmembrane region" description="Helical" evidence="2">
    <location>
        <begin position="1337"/>
        <end position="1356"/>
    </location>
</feature>
<keyword evidence="2" id="KW-1133">Transmembrane helix</keyword>
<sequence>MLALNGEDFEFSMDDLISTCKIIFSSNRDQIDCKIELLGELIKSIIQLYHHENTKKYSTNLLECLDCIHSNNGIQSIISILFNQLNILNNPLIEFFKTITIKLLKIGDLNLNILEFLKCYQIQFDSFKEINIQINNLDFGFTKQSDSYKLDNRFITLNLYLFNVLENLLQQEEEEKVTIKFDNQLVESLLIGLVLLDCDNIQTENLIILSKHYQSFKSNLINIIINQNSSSTSSSFLSSEWWKNIKSKSDKYPIYTIIIGNILSVVRERKESIIQSVLEEFNFTTTNDNNYQLTQVMMEYLIEYKPQLVETKRQELFDTIGQWSGNSMPNDIDSVGIKLSLLSFIVQSDSENPISDKQGDILIETLSTIQQWYLRSKSPLMKDQNVNFSRLDVPLSQFFIVVGQYAVSKNINLSPNQSQLVQSLLVQFVLDQSIVLNYNALKFINIILSGSNNQSLLLPNTSQEFLIDITSKLIEKWIDGSNTINRNSLKRLYNLYSIVISKIDPIIKYKLASNHFTSLLEMLSSNHHNIQKSSYLLLVPYFENKKSEIIQTYVLEQQDQDDIEFIINGTLENLLLNFDNIEKNISIGHLMIWDLLLKNYNEQELNKRPTISSYLNNGRKVATFLTSIFKKVDTETKDFKHDEFPLDNEDMDISVICGYLMYVVVRNLPSMARTWWGDFCSNKVAAQVDQYIVKYISPLLLRREIALVQQHVEPAGSIFNIKASLAKREVVASYEKEDMNISLVLSIPDTYPLRVLSVDFAKRVGVSEMQWKTWLLSMTSLLLTQDGSVLDVSLLWKASLDKHFDGVEVCPICYSLFFNGTIPKFQCKQYGSPLLTSQIVHFVTLQSIKMKGIKVKEKKDINTNSTVVLVFAIVVEARVSIPDLHKLVGFTKQSIASGASFSIQSLTNDSIFEQQQIGGSSSSSASISPQCETDLYDLSKLKYPSSFEIIEASGKGFFDLGNYDNCLSLPSNVSQYCAVTTDNGFVTALAALCLPSSCSETDINMALQTLINMTGMAPYLNETGLGGEFEIYCYSGDHLTDKLPMTAGPIVMIILCSIIAAFVCAGTLAEYFLYTHKALSKKNQDTESYRISSNRNDWERNQSKQEKEHNSSINYSSYQGEMKEASTPLQILLAFSLIQNYHSFTTSSSDKKHFDVLDGIRLLGTCWVVIGHNILFNINFGFDNLQTVLVNIVPSIPFQLIGAAEFSVDIFFMLSGFLVCHTLLQQLEKATYIDGPKYKFWLKYIVHRYIRLSPLYFFMLFFFWKLSPQIGSGPWWFGYYSQTSSCEGSWWSNLLYINTLYPQTGCMGWSWYLGNDMIYYIFVAPIAAVLYKKNKKFGVAFVFILFAITFTTNFWITLKYKLNTVFEITQLQEQVTDFTTDIYQKPWTRVGAYAVGLAMAMIVDTPAIMHVIKNKAPVRYLCYINALGITSFFTFIPYNSYIGDGWSTLQNAFFNATGHTGFVIGAGLFIITAFAGRGGIVAWFLERPIFKNLSKLTYSTYIVHPIVIWTLAYSRVTLFHYAVVDVAATTISNIVFSLVCAFILHLTIEKPAINLEKLLFHPKPSTIKYSLLN</sequence>
<keyword evidence="7" id="KW-1185">Reference proteome</keyword>
<evidence type="ECO:0000313" key="6">
    <source>
        <dbReference type="EMBL" id="EGG18284.1"/>
    </source>
</evidence>
<feature type="transmembrane region" description="Helical" evidence="2">
    <location>
        <begin position="1526"/>
        <end position="1548"/>
    </location>
</feature>
<feature type="transmembrane region" description="Helical" evidence="2">
    <location>
        <begin position="1390"/>
        <end position="1408"/>
    </location>
</feature>
<dbReference type="KEGG" id="dfa:DFA_03778"/>
<dbReference type="Pfam" id="PF01757">
    <property type="entry name" value="Acyl_transf_3"/>
    <property type="match status" value="1"/>
</dbReference>
<keyword evidence="2" id="KW-0812">Transmembrane</keyword>
<feature type="transmembrane region" description="Helical" evidence="2">
    <location>
        <begin position="1050"/>
        <end position="1074"/>
    </location>
</feature>
<feature type="transmembrane region" description="Helical" evidence="2">
    <location>
        <begin position="1200"/>
        <end position="1224"/>
    </location>
</feature>
<dbReference type="PANTHER" id="PTHR11161">
    <property type="entry name" value="O-ACYLTRANSFERASE"/>
    <property type="match status" value="1"/>
</dbReference>
<proteinExistence type="predicted"/>
<accession>F4Q0D3</accession>
<dbReference type="GO" id="GO:0016747">
    <property type="term" value="F:acyltransferase activity, transferring groups other than amino-acyl groups"/>
    <property type="evidence" value="ECO:0007669"/>
    <property type="project" value="InterPro"/>
</dbReference>
<dbReference type="RefSeq" id="XP_004357107.1">
    <property type="nucleotide sequence ID" value="XM_004357052.1"/>
</dbReference>
<dbReference type="GeneID" id="14870415"/>
<evidence type="ECO:0000256" key="1">
    <source>
        <dbReference type="SAM" id="MobiDB-lite"/>
    </source>
</evidence>
<feature type="transmembrane region" description="Helical" evidence="2">
    <location>
        <begin position="1462"/>
        <end position="1484"/>
    </location>
</feature>
<organism evidence="6 7">
    <name type="scientific">Cavenderia fasciculata</name>
    <name type="common">Slime mold</name>
    <name type="synonym">Dictyostelium fasciculatum</name>
    <dbReference type="NCBI Taxonomy" id="261658"/>
    <lineage>
        <taxon>Eukaryota</taxon>
        <taxon>Amoebozoa</taxon>
        <taxon>Evosea</taxon>
        <taxon>Eumycetozoa</taxon>
        <taxon>Dictyostelia</taxon>
        <taxon>Acytosteliales</taxon>
        <taxon>Cavenderiaceae</taxon>
        <taxon>Cavenderia</taxon>
    </lineage>
</organism>
<name>F4Q0D3_CACFS</name>
<keyword evidence="2" id="KW-0472">Membrane</keyword>
<dbReference type="InterPro" id="IPR002656">
    <property type="entry name" value="Acyl_transf_3_dom"/>
</dbReference>
<evidence type="ECO:0000313" key="7">
    <source>
        <dbReference type="Proteomes" id="UP000007797"/>
    </source>
</evidence>
<feature type="domain" description="E3 ubiquitin-protein ligase listerin ubiquitin conjugating" evidence="5">
    <location>
        <begin position="720"/>
        <end position="803"/>
    </location>
</feature>
<dbReference type="EMBL" id="GL883018">
    <property type="protein sequence ID" value="EGG18284.1"/>
    <property type="molecule type" value="Genomic_DNA"/>
</dbReference>
<evidence type="ECO:0000259" key="3">
    <source>
        <dbReference type="Pfam" id="PF01757"/>
    </source>
</evidence>
<dbReference type="Pfam" id="PF23009">
    <property type="entry name" value="UBC_like"/>
    <property type="match status" value="1"/>
</dbReference>
<feature type="transmembrane region" description="Helical" evidence="2">
    <location>
        <begin position="1496"/>
        <end position="1514"/>
    </location>
</feature>
<dbReference type="InterPro" id="IPR054477">
    <property type="entry name" value="LTN1_E3_ligase_6th"/>
</dbReference>
<gene>
    <name evidence="6" type="primary">rnf160</name>
    <name evidence="6" type="ORF">DFA_03778</name>
</gene>
<feature type="domain" description="Acyltransferase 3" evidence="3">
    <location>
        <begin position="1157"/>
        <end position="1542"/>
    </location>
</feature>
<feature type="domain" description="E3 ubiquitin-protein ligase listerin HEAT repeat region" evidence="4">
    <location>
        <begin position="513"/>
        <end position="709"/>
    </location>
</feature>
<reference evidence="7" key="1">
    <citation type="journal article" date="2011" name="Genome Res.">
        <title>Phylogeny-wide analysis of social amoeba genomes highlights ancient origins for complex intercellular communication.</title>
        <authorList>
            <person name="Heidel A.J."/>
            <person name="Lawal H.M."/>
            <person name="Felder M."/>
            <person name="Schilde C."/>
            <person name="Helps N.R."/>
            <person name="Tunggal B."/>
            <person name="Rivero F."/>
            <person name="John U."/>
            <person name="Schleicher M."/>
            <person name="Eichinger L."/>
            <person name="Platzer M."/>
            <person name="Noegel A.A."/>
            <person name="Schaap P."/>
            <person name="Gloeckner G."/>
        </authorList>
    </citation>
    <scope>NUCLEOTIDE SEQUENCE [LARGE SCALE GENOMIC DNA]</scope>
    <source>
        <strain evidence="7">SH3</strain>
    </source>
</reference>
<dbReference type="OrthoDB" id="18003at2759"/>
<dbReference type="InterPro" id="IPR054478">
    <property type="entry name" value="LTN1_UBC"/>
</dbReference>
<feature type="compositionally biased region" description="Basic and acidic residues" evidence="1">
    <location>
        <begin position="1096"/>
        <end position="1110"/>
    </location>
</feature>
<evidence type="ECO:0000256" key="2">
    <source>
        <dbReference type="SAM" id="Phobius"/>
    </source>
</evidence>
<feature type="transmembrane region" description="Helical" evidence="2">
    <location>
        <begin position="1160"/>
        <end position="1180"/>
    </location>
</feature>
<dbReference type="Pfam" id="PF22999">
    <property type="entry name" value="LTN1_E3_ligase_6th"/>
    <property type="match status" value="1"/>
</dbReference>
<feature type="transmembrane region" description="Helical" evidence="2">
    <location>
        <begin position="1245"/>
        <end position="1264"/>
    </location>
</feature>
<evidence type="ECO:0000259" key="4">
    <source>
        <dbReference type="Pfam" id="PF22999"/>
    </source>
</evidence>
<feature type="transmembrane region" description="Helical" evidence="2">
    <location>
        <begin position="1420"/>
        <end position="1442"/>
    </location>
</feature>
<feature type="region of interest" description="Disordered" evidence="1">
    <location>
        <begin position="1090"/>
        <end position="1111"/>
    </location>
</feature>
<dbReference type="InterPro" id="IPR052728">
    <property type="entry name" value="O2_lipid_transport_reg"/>
</dbReference>
<dbReference type="Proteomes" id="UP000007797">
    <property type="component" value="Unassembled WGS sequence"/>
</dbReference>